<keyword evidence="4 9" id="KW-0689">Ribosomal protein</keyword>
<dbReference type="SUPFAM" id="SSF54686">
    <property type="entry name" value="Ribosomal protein L16p/L10e"/>
    <property type="match status" value="1"/>
</dbReference>
<dbReference type="GeneID" id="107226123"/>
<dbReference type="FunFam" id="3.90.1170.10:FF:000005">
    <property type="entry name" value="39S ribosomal protein L16, mitochondrial"/>
    <property type="match status" value="1"/>
</dbReference>
<evidence type="ECO:0000256" key="9">
    <source>
        <dbReference type="RuleBase" id="RU004413"/>
    </source>
</evidence>
<dbReference type="Proteomes" id="UP000829291">
    <property type="component" value="Chromosome 4"/>
</dbReference>
<dbReference type="InterPro" id="IPR047873">
    <property type="entry name" value="Ribosomal_uL16"/>
</dbReference>
<protein>
    <recommendedName>
        <fullName evidence="7">Large ribosomal subunit protein uL16m</fullName>
    </recommendedName>
    <alternativeName>
        <fullName evidence="8">39S ribosomal protein L16, mitochondrial</fullName>
    </alternativeName>
</protein>
<dbReference type="PANTHER" id="PTHR12220">
    <property type="entry name" value="50S/60S RIBOSOMAL PROTEIN L16"/>
    <property type="match status" value="1"/>
</dbReference>
<dbReference type="CTD" id="54948"/>
<evidence type="ECO:0000313" key="10">
    <source>
        <dbReference type="Proteomes" id="UP000829291"/>
    </source>
</evidence>
<keyword evidence="6 9" id="KW-0687">Ribonucleoprotein</keyword>
<evidence type="ECO:0000256" key="3">
    <source>
        <dbReference type="ARBA" id="ARBA00022946"/>
    </source>
</evidence>
<dbReference type="KEGG" id="nlo:107226123"/>
<organism evidence="11">
    <name type="scientific">Neodiprion lecontei</name>
    <name type="common">Redheaded pine sawfly</name>
    <dbReference type="NCBI Taxonomy" id="441921"/>
    <lineage>
        <taxon>Eukaryota</taxon>
        <taxon>Metazoa</taxon>
        <taxon>Ecdysozoa</taxon>
        <taxon>Arthropoda</taxon>
        <taxon>Hexapoda</taxon>
        <taxon>Insecta</taxon>
        <taxon>Pterygota</taxon>
        <taxon>Neoptera</taxon>
        <taxon>Endopterygota</taxon>
        <taxon>Hymenoptera</taxon>
        <taxon>Tenthredinoidea</taxon>
        <taxon>Diprionidae</taxon>
        <taxon>Diprioninae</taxon>
        <taxon>Neodiprion</taxon>
    </lineage>
</organism>
<comment type="subcellular location">
    <subcellularLocation>
        <location evidence="1">Mitochondrion</location>
    </subcellularLocation>
</comment>
<accession>A0A6J0C6X7</accession>
<dbReference type="PRINTS" id="PR00060">
    <property type="entry name" value="RIBOSOMALL16"/>
</dbReference>
<evidence type="ECO:0000256" key="5">
    <source>
        <dbReference type="ARBA" id="ARBA00023128"/>
    </source>
</evidence>
<name>A0A6J0C6X7_NEOLC</name>
<proteinExistence type="inferred from homology"/>
<dbReference type="InterPro" id="IPR000114">
    <property type="entry name" value="Ribosomal_uL16_bact-type"/>
</dbReference>
<dbReference type="GO" id="GO:0005762">
    <property type="term" value="C:mitochondrial large ribosomal subunit"/>
    <property type="evidence" value="ECO:0007669"/>
    <property type="project" value="TreeGrafter"/>
</dbReference>
<dbReference type="AlphaFoldDB" id="A0A6J0C6X7"/>
<keyword evidence="3" id="KW-0809">Transit peptide</keyword>
<evidence type="ECO:0000256" key="2">
    <source>
        <dbReference type="ARBA" id="ARBA00008931"/>
    </source>
</evidence>
<dbReference type="InterPro" id="IPR036920">
    <property type="entry name" value="Ribosomal_uL16_sf"/>
</dbReference>
<dbReference type="CDD" id="cd01433">
    <property type="entry name" value="Ribosomal_L16_L10e"/>
    <property type="match status" value="1"/>
</dbReference>
<evidence type="ECO:0000256" key="1">
    <source>
        <dbReference type="ARBA" id="ARBA00004173"/>
    </source>
</evidence>
<reference evidence="11" key="1">
    <citation type="submission" date="2025-08" db="UniProtKB">
        <authorList>
            <consortium name="RefSeq"/>
        </authorList>
    </citation>
    <scope>IDENTIFICATION</scope>
    <source>
        <tissue evidence="11">Thorax and Abdomen</tissue>
    </source>
</reference>
<dbReference type="Gene3D" id="3.90.1170.10">
    <property type="entry name" value="Ribosomal protein L10e/L16"/>
    <property type="match status" value="1"/>
</dbReference>
<gene>
    <name evidence="11" type="primary">LOC107226123</name>
</gene>
<evidence type="ECO:0000256" key="7">
    <source>
        <dbReference type="ARBA" id="ARBA00035302"/>
    </source>
</evidence>
<dbReference type="OrthoDB" id="268521at2759"/>
<evidence type="ECO:0000313" key="11">
    <source>
        <dbReference type="RefSeq" id="XP_015522348.1"/>
    </source>
</evidence>
<dbReference type="PANTHER" id="PTHR12220:SF13">
    <property type="entry name" value="LARGE RIBOSOMAL SUBUNIT PROTEIN UL16M"/>
    <property type="match status" value="1"/>
</dbReference>
<evidence type="ECO:0000256" key="4">
    <source>
        <dbReference type="ARBA" id="ARBA00022980"/>
    </source>
</evidence>
<sequence length="242" mass="28208">MLTTKCIFRALLAVKDVPLTAPIALGLKHFPLPKQYGEIEFPERRKLKPIDKMPQFPPNIRAPKMQKRLRYMRGPEVVHNTLLHKQYAMVATRGGRLRWEHFEVIRLMVNRMIDTDRMFAIWRVDPPWQPVTKKGQGQRMGGGKGAIDHYVTPIKAGRVVFEIGGQCEFVEVKPIIDKVVVKMPFAAEATSQELMDKMKMREEKGKQLNMNDWSFEYIIKNNMGGCHQWISPVDRRWFGKHR</sequence>
<dbReference type="InterPro" id="IPR016180">
    <property type="entry name" value="Ribosomal_uL16_dom"/>
</dbReference>
<keyword evidence="10" id="KW-1185">Reference proteome</keyword>
<evidence type="ECO:0000256" key="6">
    <source>
        <dbReference type="ARBA" id="ARBA00023274"/>
    </source>
</evidence>
<comment type="similarity">
    <text evidence="2 9">Belongs to the universal ribosomal protein uL16 family.</text>
</comment>
<dbReference type="GO" id="GO:0005743">
    <property type="term" value="C:mitochondrial inner membrane"/>
    <property type="evidence" value="ECO:0007669"/>
    <property type="project" value="UniProtKB-ARBA"/>
</dbReference>
<dbReference type="GO" id="GO:0032543">
    <property type="term" value="P:mitochondrial translation"/>
    <property type="evidence" value="ECO:0007669"/>
    <property type="project" value="TreeGrafter"/>
</dbReference>
<keyword evidence="5" id="KW-0496">Mitochondrion</keyword>
<dbReference type="RefSeq" id="XP_015522348.1">
    <property type="nucleotide sequence ID" value="XM_015666862.2"/>
</dbReference>
<dbReference type="InParanoid" id="A0A6J0C6X7"/>
<dbReference type="GO" id="GO:0019843">
    <property type="term" value="F:rRNA binding"/>
    <property type="evidence" value="ECO:0007669"/>
    <property type="project" value="InterPro"/>
</dbReference>
<dbReference type="Pfam" id="PF00252">
    <property type="entry name" value="Ribosomal_L16"/>
    <property type="match status" value="1"/>
</dbReference>
<dbReference type="FunCoup" id="A0A6J0C6X7">
    <property type="interactions" value="563"/>
</dbReference>
<evidence type="ECO:0000256" key="8">
    <source>
        <dbReference type="ARBA" id="ARBA00035440"/>
    </source>
</evidence>
<dbReference type="GO" id="GO:0003735">
    <property type="term" value="F:structural constituent of ribosome"/>
    <property type="evidence" value="ECO:0007669"/>
    <property type="project" value="InterPro"/>
</dbReference>